<evidence type="ECO:0000256" key="4">
    <source>
        <dbReference type="ARBA" id="ARBA00023136"/>
    </source>
</evidence>
<gene>
    <name evidence="6" type="ORF">BSL78_04186</name>
</gene>
<proteinExistence type="predicted"/>
<dbReference type="STRING" id="307972.A0A2G8LF33"/>
<keyword evidence="4 5" id="KW-0472">Membrane</keyword>
<dbReference type="Proteomes" id="UP000230750">
    <property type="component" value="Unassembled WGS sequence"/>
</dbReference>
<comment type="caution">
    <text evidence="6">The sequence shown here is derived from an EMBL/GenBank/DDBJ whole genome shotgun (WGS) entry which is preliminary data.</text>
</comment>
<feature type="transmembrane region" description="Helical" evidence="5">
    <location>
        <begin position="46"/>
        <end position="69"/>
    </location>
</feature>
<dbReference type="Gene3D" id="1.20.1250.20">
    <property type="entry name" value="MFS general substrate transporter like domains"/>
    <property type="match status" value="1"/>
</dbReference>
<dbReference type="AlphaFoldDB" id="A0A2G8LF33"/>
<evidence type="ECO:0000313" key="6">
    <source>
        <dbReference type="EMBL" id="PIK58874.1"/>
    </source>
</evidence>
<accession>A0A2G8LF33</accession>
<organism evidence="6 7">
    <name type="scientific">Stichopus japonicus</name>
    <name type="common">Sea cucumber</name>
    <dbReference type="NCBI Taxonomy" id="307972"/>
    <lineage>
        <taxon>Eukaryota</taxon>
        <taxon>Metazoa</taxon>
        <taxon>Echinodermata</taxon>
        <taxon>Eleutherozoa</taxon>
        <taxon>Echinozoa</taxon>
        <taxon>Holothuroidea</taxon>
        <taxon>Aspidochirotacea</taxon>
        <taxon>Aspidochirotida</taxon>
        <taxon>Stichopodidae</taxon>
        <taxon>Apostichopus</taxon>
    </lineage>
</organism>
<evidence type="ECO:0000256" key="1">
    <source>
        <dbReference type="ARBA" id="ARBA00004141"/>
    </source>
</evidence>
<dbReference type="GO" id="GO:0016020">
    <property type="term" value="C:membrane"/>
    <property type="evidence" value="ECO:0007669"/>
    <property type="project" value="UniProtKB-SubCell"/>
</dbReference>
<dbReference type="InterPro" id="IPR036259">
    <property type="entry name" value="MFS_trans_sf"/>
</dbReference>
<dbReference type="PANTHER" id="PTHR24064">
    <property type="entry name" value="SOLUTE CARRIER FAMILY 22 MEMBER"/>
    <property type="match status" value="1"/>
</dbReference>
<name>A0A2G8LF33_STIJA</name>
<evidence type="ECO:0000256" key="3">
    <source>
        <dbReference type="ARBA" id="ARBA00022989"/>
    </source>
</evidence>
<evidence type="ECO:0000313" key="7">
    <source>
        <dbReference type="Proteomes" id="UP000230750"/>
    </source>
</evidence>
<sequence>MAVEFPALVLCWLSAEKLGCKLASAGSMIIVGIICCLAVILPEGIIRLVCVTIGKFFGTITFTLSYIWSTAMFPTFFRSRGLGLLSMVSRIGGISVPMLLLLDEIWVGLSLLVIGILSSIGGVLCCFLPETMKQAFTSDRTRR</sequence>
<evidence type="ECO:0000256" key="5">
    <source>
        <dbReference type="SAM" id="Phobius"/>
    </source>
</evidence>
<comment type="subcellular location">
    <subcellularLocation>
        <location evidence="1">Membrane</location>
        <topology evidence="1">Multi-pass membrane protein</topology>
    </subcellularLocation>
</comment>
<feature type="transmembrane region" description="Helical" evidence="5">
    <location>
        <begin position="22"/>
        <end position="40"/>
    </location>
</feature>
<reference evidence="6 7" key="1">
    <citation type="journal article" date="2017" name="PLoS Biol.">
        <title>The sea cucumber genome provides insights into morphological evolution and visceral regeneration.</title>
        <authorList>
            <person name="Zhang X."/>
            <person name="Sun L."/>
            <person name="Yuan J."/>
            <person name="Sun Y."/>
            <person name="Gao Y."/>
            <person name="Zhang L."/>
            <person name="Li S."/>
            <person name="Dai H."/>
            <person name="Hamel J.F."/>
            <person name="Liu C."/>
            <person name="Yu Y."/>
            <person name="Liu S."/>
            <person name="Lin W."/>
            <person name="Guo K."/>
            <person name="Jin S."/>
            <person name="Xu P."/>
            <person name="Storey K.B."/>
            <person name="Huan P."/>
            <person name="Zhang T."/>
            <person name="Zhou Y."/>
            <person name="Zhang J."/>
            <person name="Lin C."/>
            <person name="Li X."/>
            <person name="Xing L."/>
            <person name="Huo D."/>
            <person name="Sun M."/>
            <person name="Wang L."/>
            <person name="Mercier A."/>
            <person name="Li F."/>
            <person name="Yang H."/>
            <person name="Xiang J."/>
        </authorList>
    </citation>
    <scope>NUCLEOTIDE SEQUENCE [LARGE SCALE GENOMIC DNA]</scope>
    <source>
        <strain evidence="6">Shaxun</strain>
        <tissue evidence="6">Muscle</tissue>
    </source>
</reference>
<dbReference type="SUPFAM" id="SSF103473">
    <property type="entry name" value="MFS general substrate transporter"/>
    <property type="match status" value="1"/>
</dbReference>
<keyword evidence="7" id="KW-1185">Reference proteome</keyword>
<evidence type="ECO:0000256" key="2">
    <source>
        <dbReference type="ARBA" id="ARBA00022692"/>
    </source>
</evidence>
<dbReference type="EMBL" id="MRZV01000099">
    <property type="protein sequence ID" value="PIK58874.1"/>
    <property type="molecule type" value="Genomic_DNA"/>
</dbReference>
<protein>
    <submittedName>
        <fullName evidence="6">Putative solute carrier family 22 member 13</fullName>
    </submittedName>
</protein>
<keyword evidence="2 5" id="KW-0812">Transmembrane</keyword>
<feature type="transmembrane region" description="Helical" evidence="5">
    <location>
        <begin position="106"/>
        <end position="128"/>
    </location>
</feature>
<keyword evidence="3 5" id="KW-1133">Transmembrane helix</keyword>